<dbReference type="EMBL" id="ADMC01000001">
    <property type="protein sequence ID" value="EHP51088.1"/>
    <property type="molecule type" value="Genomic_DNA"/>
</dbReference>
<dbReference type="STRING" id="742817.HMPREF9449_00090"/>
<accession>H1DCN3</accession>
<dbReference type="eggNOG" id="COG1086">
    <property type="taxonomic scope" value="Bacteria"/>
</dbReference>
<proteinExistence type="predicted"/>
<dbReference type="PATRIC" id="fig|742817.3.peg.94"/>
<dbReference type="Gene3D" id="3.40.50.720">
    <property type="entry name" value="NAD(P)-binding Rossmann-like Domain"/>
    <property type="match status" value="1"/>
</dbReference>
<organism evidence="1 2">
    <name type="scientific">Odoribacter laneus YIT 12061</name>
    <dbReference type="NCBI Taxonomy" id="742817"/>
    <lineage>
        <taxon>Bacteria</taxon>
        <taxon>Pseudomonadati</taxon>
        <taxon>Bacteroidota</taxon>
        <taxon>Bacteroidia</taxon>
        <taxon>Bacteroidales</taxon>
        <taxon>Odoribacteraceae</taxon>
        <taxon>Odoribacter</taxon>
    </lineage>
</organism>
<evidence type="ECO:0000313" key="1">
    <source>
        <dbReference type="EMBL" id="EHP51088.1"/>
    </source>
</evidence>
<dbReference type="AlphaFoldDB" id="H1DCN3"/>
<protein>
    <submittedName>
        <fullName evidence="1">Uncharacterized protein</fullName>
    </submittedName>
</protein>
<dbReference type="HOGENOM" id="CLU_2331002_0_0_10"/>
<comment type="caution">
    <text evidence="1">The sequence shown here is derived from an EMBL/GenBank/DDBJ whole genome shotgun (WGS) entry which is preliminary data.</text>
</comment>
<gene>
    <name evidence="1" type="ORF">HMPREF9449_00090</name>
</gene>
<evidence type="ECO:0000313" key="2">
    <source>
        <dbReference type="Proteomes" id="UP000004892"/>
    </source>
</evidence>
<dbReference type="Proteomes" id="UP000004892">
    <property type="component" value="Unassembled WGS sequence"/>
</dbReference>
<keyword evidence="2" id="KW-1185">Reference proteome</keyword>
<name>H1DCN3_9BACT</name>
<reference evidence="1 2" key="1">
    <citation type="submission" date="2012-01" db="EMBL/GenBank/DDBJ databases">
        <title>The Genome Sequence of Odoribacter laneus YIT 12061.</title>
        <authorList>
            <consortium name="The Broad Institute Genome Sequencing Platform"/>
            <person name="Earl A."/>
            <person name="Ward D."/>
            <person name="Feldgarden M."/>
            <person name="Gevers D."/>
            <person name="Morotomi M."/>
            <person name="Young S.K."/>
            <person name="Zeng Q."/>
            <person name="Gargeya S."/>
            <person name="Fitzgerald M."/>
            <person name="Haas B."/>
            <person name="Abouelleil A."/>
            <person name="Alvarado L."/>
            <person name="Arachchi H.M."/>
            <person name="Berlin A."/>
            <person name="Chapman S.B."/>
            <person name="Gearin G."/>
            <person name="Goldberg J."/>
            <person name="Griggs A."/>
            <person name="Gujja S."/>
            <person name="Hansen M."/>
            <person name="Heiman D."/>
            <person name="Howarth C."/>
            <person name="Larimer J."/>
            <person name="Lui A."/>
            <person name="MacDonald P.J.P."/>
            <person name="McCowen C."/>
            <person name="Montmayeur A."/>
            <person name="Murphy C."/>
            <person name="Neiman D."/>
            <person name="Pearson M."/>
            <person name="Priest M."/>
            <person name="Roberts A."/>
            <person name="Saif S."/>
            <person name="Shea T."/>
            <person name="Sisk P."/>
            <person name="Stolte C."/>
            <person name="Sykes S."/>
            <person name="Wortman J."/>
            <person name="Nusbaum C."/>
            <person name="Birren B."/>
        </authorList>
    </citation>
    <scope>NUCLEOTIDE SEQUENCE [LARGE SCALE GENOMIC DNA]</scope>
    <source>
        <strain evidence="1 2">YIT 12061</strain>
    </source>
</reference>
<sequence>MIVTYNLIRERSGKQQHNVERILIYGTGDKSVAVITRLAASPHYKVAGFLSYGNKLQDYKISGSPVYNFKDLKSIEKLKENYRINDVLFAIENDVQNE</sequence>